<feature type="region of interest" description="Disordered" evidence="1">
    <location>
        <begin position="129"/>
        <end position="150"/>
    </location>
</feature>
<evidence type="ECO:0000259" key="2">
    <source>
        <dbReference type="Pfam" id="PF14065"/>
    </source>
</evidence>
<reference evidence="3 4" key="1">
    <citation type="submission" date="2017-11" db="EMBL/GenBank/DDBJ databases">
        <title>Genomic Encyclopedia of Archaeal and Bacterial Type Strains, Phase II (KMG-II): From Individual Species to Whole Genera.</title>
        <authorList>
            <person name="Goeker M."/>
        </authorList>
    </citation>
    <scope>NUCLEOTIDE SEQUENCE [LARGE SCALE GENOMIC DNA]</scope>
    <source>
        <strain evidence="3 4">DSM 27763</strain>
    </source>
</reference>
<proteinExistence type="predicted"/>
<sequence>MSTSFPIATVTAALRSLLRAQVPLVDDELADLAVTTQPPDRARQQIGVPSLDLYLYATSLGGTSLGGAGMGGGQPPPGPVFGRDRGRSAAPPVLDLHYLLTAYGPSGDRDTVDQRILGAAMGVLHDRPVLSGADEVPGSGPSDATPPFDSVRIAPTPLSIDDLAHLWSALRTPLRLSAAYTASVVPFRPDV</sequence>
<dbReference type="OrthoDB" id="527247at2"/>
<gene>
    <name evidence="3" type="ORF">CLV56_2116</name>
</gene>
<dbReference type="RefSeq" id="WP_039363632.1">
    <property type="nucleotide sequence ID" value="NZ_PGEZ01000001.1"/>
</dbReference>
<protein>
    <submittedName>
        <fullName evidence="3">Uncharacterized protein DUF4255</fullName>
    </submittedName>
</protein>
<name>A0A0B2B711_9ACTN</name>
<dbReference type="InterPro" id="IPR025351">
    <property type="entry name" value="Pvc16_N"/>
</dbReference>
<accession>A0A0B2B711</accession>
<dbReference type="EMBL" id="PGEZ01000001">
    <property type="protein sequence ID" value="PJJ57877.1"/>
    <property type="molecule type" value="Genomic_DNA"/>
</dbReference>
<dbReference type="Proteomes" id="UP000230842">
    <property type="component" value="Unassembled WGS sequence"/>
</dbReference>
<feature type="domain" description="Pvc16 N-terminal" evidence="2">
    <location>
        <begin position="9"/>
        <end position="190"/>
    </location>
</feature>
<keyword evidence="4" id="KW-1185">Reference proteome</keyword>
<dbReference type="Pfam" id="PF14065">
    <property type="entry name" value="Pvc16_N"/>
    <property type="match status" value="1"/>
</dbReference>
<evidence type="ECO:0000256" key="1">
    <source>
        <dbReference type="SAM" id="MobiDB-lite"/>
    </source>
</evidence>
<evidence type="ECO:0000313" key="3">
    <source>
        <dbReference type="EMBL" id="PJJ57877.1"/>
    </source>
</evidence>
<evidence type="ECO:0000313" key="4">
    <source>
        <dbReference type="Proteomes" id="UP000230842"/>
    </source>
</evidence>
<comment type="caution">
    <text evidence="3">The sequence shown here is derived from an EMBL/GenBank/DDBJ whole genome shotgun (WGS) entry which is preliminary data.</text>
</comment>
<dbReference type="AlphaFoldDB" id="A0A0B2B711"/>
<organism evidence="3 4">
    <name type="scientific">Mumia flava</name>
    <dbReference type="NCBI Taxonomy" id="1348852"/>
    <lineage>
        <taxon>Bacteria</taxon>
        <taxon>Bacillati</taxon>
        <taxon>Actinomycetota</taxon>
        <taxon>Actinomycetes</taxon>
        <taxon>Propionibacteriales</taxon>
        <taxon>Nocardioidaceae</taxon>
        <taxon>Mumia</taxon>
    </lineage>
</organism>